<dbReference type="Proteomes" id="UP000681722">
    <property type="component" value="Unassembled WGS sequence"/>
</dbReference>
<sequence length="444" mass="51672">MSLTSSDLDTNSQHDSTATLATTTLDNIENFKHMEETLLQDNPILDHQISDNLSSWIISVESTFEQLKYKGRLYVAFVYDFLDTTLQNWYDQTFSLFKTNWNEFKTCLTSFFIQPPSLTKITPSFKTVAFSSPQNDPQKDDNEKGLCLQQQRVEEIQNILSAIPGFKGDSDEVWFQDLLYKFAELDLEPDTLLYYIKNKLNGPPLIWYYENFFNFVDFSTFVTSFRLKYIDPHSSSSIVQNDTKSSSLINITDQTSENPTNLSTTSIHSFSLNSKNQSVENILQKTLIKDIIKNPKTFSGKDNVSNWLEALEQKFTTAKWPDHLRLEYISQFLTNEAKLWYKERKNHITTWSQFKVEITNAYTSSYEVTLAFQRLKNYQQTNGQFIKQYYADIIKLCKDVDPQMSEQTKLQNLIANLKPSIKINIIEKDPKTTSDIFFKICQNH</sequence>
<feature type="domain" description="Ty3 transposon capsid-like protein" evidence="1">
    <location>
        <begin position="285"/>
        <end position="434"/>
    </location>
</feature>
<dbReference type="EMBL" id="CAJNOQ010013430">
    <property type="protein sequence ID" value="CAF1321430.1"/>
    <property type="molecule type" value="Genomic_DNA"/>
</dbReference>
<gene>
    <name evidence="2" type="ORF">GPM918_LOCUS29491</name>
    <name evidence="3" type="ORF">SRO942_LOCUS30072</name>
</gene>
<dbReference type="PANTHER" id="PTHR33194">
    <property type="entry name" value="ZINC KNUCKLE DOMAINCONTAINING PROTEIN"/>
    <property type="match status" value="1"/>
</dbReference>
<proteinExistence type="predicted"/>
<dbReference type="AlphaFoldDB" id="A0A815F6Q3"/>
<dbReference type="InterPro" id="IPR045358">
    <property type="entry name" value="Ty3_capsid"/>
</dbReference>
<protein>
    <recommendedName>
        <fullName evidence="1">Ty3 transposon capsid-like protein domain-containing protein</fullName>
    </recommendedName>
</protein>
<reference evidence="2" key="1">
    <citation type="submission" date="2021-02" db="EMBL/GenBank/DDBJ databases">
        <authorList>
            <person name="Nowell W R."/>
        </authorList>
    </citation>
    <scope>NUCLEOTIDE SEQUENCE</scope>
</reference>
<name>A0A815F6Q3_9BILA</name>
<accession>A0A815F6Q3</accession>
<organism evidence="2 4">
    <name type="scientific">Didymodactylos carnosus</name>
    <dbReference type="NCBI Taxonomy" id="1234261"/>
    <lineage>
        <taxon>Eukaryota</taxon>
        <taxon>Metazoa</taxon>
        <taxon>Spiralia</taxon>
        <taxon>Gnathifera</taxon>
        <taxon>Rotifera</taxon>
        <taxon>Eurotatoria</taxon>
        <taxon>Bdelloidea</taxon>
        <taxon>Philodinida</taxon>
        <taxon>Philodinidae</taxon>
        <taxon>Didymodactylos</taxon>
    </lineage>
</organism>
<dbReference type="PANTHER" id="PTHR33194:SF4">
    <property type="entry name" value="CCHC-TYPE DOMAIN-CONTAINING PROTEIN"/>
    <property type="match status" value="1"/>
</dbReference>
<dbReference type="EMBL" id="CAJOBC010047950">
    <property type="protein sequence ID" value="CAF4167651.1"/>
    <property type="molecule type" value="Genomic_DNA"/>
</dbReference>
<comment type="caution">
    <text evidence="2">The sequence shown here is derived from an EMBL/GenBank/DDBJ whole genome shotgun (WGS) entry which is preliminary data.</text>
</comment>
<dbReference type="OrthoDB" id="852027at2759"/>
<keyword evidence="4" id="KW-1185">Reference proteome</keyword>
<evidence type="ECO:0000313" key="3">
    <source>
        <dbReference type="EMBL" id="CAF4167651.1"/>
    </source>
</evidence>
<evidence type="ECO:0000313" key="2">
    <source>
        <dbReference type="EMBL" id="CAF1321430.1"/>
    </source>
</evidence>
<dbReference type="Pfam" id="PF19259">
    <property type="entry name" value="Ty3_capsid"/>
    <property type="match status" value="1"/>
</dbReference>
<evidence type="ECO:0000313" key="4">
    <source>
        <dbReference type="Proteomes" id="UP000663829"/>
    </source>
</evidence>
<dbReference type="Proteomes" id="UP000663829">
    <property type="component" value="Unassembled WGS sequence"/>
</dbReference>
<evidence type="ECO:0000259" key="1">
    <source>
        <dbReference type="Pfam" id="PF19259"/>
    </source>
</evidence>